<proteinExistence type="predicted"/>
<gene>
    <name evidence="1" type="ORF">AUR64_11110</name>
</gene>
<evidence type="ECO:0000313" key="1">
    <source>
        <dbReference type="EMBL" id="KTG10136.1"/>
    </source>
</evidence>
<organism evidence="1 2">
    <name type="scientific">Haloprofundus marisrubri</name>
    <dbReference type="NCBI Taxonomy" id="1514971"/>
    <lineage>
        <taxon>Archaea</taxon>
        <taxon>Methanobacteriati</taxon>
        <taxon>Methanobacteriota</taxon>
        <taxon>Stenosarchaea group</taxon>
        <taxon>Halobacteria</taxon>
        <taxon>Halobacteriales</taxon>
        <taxon>Haloferacaceae</taxon>
        <taxon>Haloprofundus</taxon>
    </lineage>
</organism>
<dbReference type="AlphaFoldDB" id="A0A0W1R9K0"/>
<keyword evidence="2" id="KW-1185">Reference proteome</keyword>
<sequence>MSDRARGEPYKYTGPCPVDDCDEQFVGMGVPHLRQHVREEHGPLAVHEQVPELELVSGTDAQHRHER</sequence>
<accession>A0A0W1R9K0</accession>
<dbReference type="RefSeq" id="WP_058581491.1">
    <property type="nucleotide sequence ID" value="NZ_LOPU01000018.1"/>
</dbReference>
<dbReference type="EMBL" id="LOPU01000018">
    <property type="protein sequence ID" value="KTG10136.1"/>
    <property type="molecule type" value="Genomic_DNA"/>
</dbReference>
<comment type="caution">
    <text evidence="1">The sequence shown here is derived from an EMBL/GenBank/DDBJ whole genome shotgun (WGS) entry which is preliminary data.</text>
</comment>
<name>A0A0W1R9K0_9EURY</name>
<protein>
    <submittedName>
        <fullName evidence="1">Uncharacterized protein</fullName>
    </submittedName>
</protein>
<reference evidence="1 2" key="1">
    <citation type="submission" date="2015-12" db="EMBL/GenBank/DDBJ databases">
        <title>Haloprofundus marisrubri gen. nov., sp. nov., an extremely halophilic archaeon isolated from the Discovery deep brine-seawater interface in the Red Sea.</title>
        <authorList>
            <person name="Zhang G."/>
            <person name="Stingl U."/>
            <person name="Rashid M."/>
        </authorList>
    </citation>
    <scope>NUCLEOTIDE SEQUENCE [LARGE SCALE GENOMIC DNA]</scope>
    <source>
        <strain evidence="1 2">SB9</strain>
    </source>
</reference>
<evidence type="ECO:0000313" key="2">
    <source>
        <dbReference type="Proteomes" id="UP000054387"/>
    </source>
</evidence>
<dbReference type="Proteomes" id="UP000054387">
    <property type="component" value="Unassembled WGS sequence"/>
</dbReference>
<dbReference type="OrthoDB" id="373249at2157"/>